<evidence type="ECO:0000313" key="2">
    <source>
        <dbReference type="WBParaSite" id="ALUE_0001853601-mRNA-1"/>
    </source>
</evidence>
<reference evidence="2" key="1">
    <citation type="submission" date="2017-02" db="UniProtKB">
        <authorList>
            <consortium name="WormBaseParasite"/>
        </authorList>
    </citation>
    <scope>IDENTIFICATION</scope>
</reference>
<keyword evidence="1" id="KW-1185">Reference proteome</keyword>
<proteinExistence type="predicted"/>
<dbReference type="AlphaFoldDB" id="A0A0M3IIX0"/>
<accession>A0A0M3IIX0</accession>
<name>A0A0M3IIX0_ASCLU</name>
<protein>
    <submittedName>
        <fullName evidence="2">Uncharacterized protein</fullName>
    </submittedName>
</protein>
<sequence length="42" mass="4819">MDTSQRYRDDVDNCFLNGDLPPQFPDVSSLIVDGNFHILNSY</sequence>
<organism evidence="1 2">
    <name type="scientific">Ascaris lumbricoides</name>
    <name type="common">Giant roundworm</name>
    <dbReference type="NCBI Taxonomy" id="6252"/>
    <lineage>
        <taxon>Eukaryota</taxon>
        <taxon>Metazoa</taxon>
        <taxon>Ecdysozoa</taxon>
        <taxon>Nematoda</taxon>
        <taxon>Chromadorea</taxon>
        <taxon>Rhabditida</taxon>
        <taxon>Spirurina</taxon>
        <taxon>Ascaridomorpha</taxon>
        <taxon>Ascaridoidea</taxon>
        <taxon>Ascarididae</taxon>
        <taxon>Ascaris</taxon>
    </lineage>
</organism>
<dbReference type="WBParaSite" id="ALUE_0001853601-mRNA-1">
    <property type="protein sequence ID" value="ALUE_0001853601-mRNA-1"/>
    <property type="gene ID" value="ALUE_0001853601"/>
</dbReference>
<evidence type="ECO:0000313" key="1">
    <source>
        <dbReference type="Proteomes" id="UP000036681"/>
    </source>
</evidence>
<dbReference type="Proteomes" id="UP000036681">
    <property type="component" value="Unplaced"/>
</dbReference>